<dbReference type="InterPro" id="IPR003593">
    <property type="entry name" value="AAA+_ATPase"/>
</dbReference>
<dbReference type="PANTHER" id="PTHR42781:SF4">
    <property type="entry name" value="SPERMIDINE_PUTRESCINE IMPORT ATP-BINDING PROTEIN POTA"/>
    <property type="match status" value="1"/>
</dbReference>
<comment type="caution">
    <text evidence="5">The sequence shown here is derived from an EMBL/GenBank/DDBJ whole genome shotgun (WGS) entry which is preliminary data.</text>
</comment>
<evidence type="ECO:0000256" key="3">
    <source>
        <dbReference type="ARBA" id="ARBA00022840"/>
    </source>
</evidence>
<sequence length="352" mass="38601">MLQVTGLTVRAGVFVLRDINLSVPQGACGVVVGPSGAGKSTLLETLAGLRRPESGTVWLNGRDITLLPPERRGIAFVPQDYALFPHLTAQSNILLAPRLLRLPANEVRQRFNFLCDLLNLHALLHRHPHQLSGGERQRVALARALMLRPQLLLLDEPFAALDPQMRPTVRRTLRRIFQTLQTTVLIVTHDVWDAAALGDVVFVLEHGRIAQSGAWRDIVAEPQSAFVADFIGVNRLSGRIERKGDRAFLRIGATLLPVQTDLPDGSTVRWQFFPSQVRLGDTPDAWRGIVDETMELGDRTVLVVELAEGVLVRLEAPSPCPYSVGDEIAFTVTAPLTPAESVPTLAEGRDAS</sequence>
<dbReference type="GO" id="GO:0043190">
    <property type="term" value="C:ATP-binding cassette (ABC) transporter complex"/>
    <property type="evidence" value="ECO:0007669"/>
    <property type="project" value="InterPro"/>
</dbReference>
<dbReference type="GO" id="GO:0016887">
    <property type="term" value="F:ATP hydrolysis activity"/>
    <property type="evidence" value="ECO:0007669"/>
    <property type="project" value="InterPro"/>
</dbReference>
<dbReference type="Pfam" id="PF00005">
    <property type="entry name" value="ABC_tran"/>
    <property type="match status" value="1"/>
</dbReference>
<dbReference type="PROSITE" id="PS50893">
    <property type="entry name" value="ABC_TRANSPORTER_2"/>
    <property type="match status" value="1"/>
</dbReference>
<dbReference type="InterPro" id="IPR027417">
    <property type="entry name" value="P-loop_NTPase"/>
</dbReference>
<dbReference type="InterPro" id="IPR017871">
    <property type="entry name" value="ABC_transporter-like_CS"/>
</dbReference>
<dbReference type="Pfam" id="PF08402">
    <property type="entry name" value="TOBE_2"/>
    <property type="match status" value="1"/>
</dbReference>
<dbReference type="GO" id="GO:0015697">
    <property type="term" value="P:quaternary ammonium group transport"/>
    <property type="evidence" value="ECO:0007669"/>
    <property type="project" value="UniProtKB-ARBA"/>
</dbReference>
<reference evidence="6" key="1">
    <citation type="submission" date="2017-09" db="EMBL/GenBank/DDBJ databases">
        <title>Metaegenomics of thermophilic ammonia-oxidizing enrichment culture.</title>
        <authorList>
            <person name="Kato S."/>
            <person name="Suzuki K."/>
        </authorList>
    </citation>
    <scope>NUCLEOTIDE SEQUENCE [LARGE SCALE GENOMIC DNA]</scope>
</reference>
<evidence type="ECO:0000256" key="2">
    <source>
        <dbReference type="ARBA" id="ARBA00022741"/>
    </source>
</evidence>
<dbReference type="AlphaFoldDB" id="A0A2H5X957"/>
<name>A0A2H5X957_9BACT</name>
<evidence type="ECO:0000313" key="6">
    <source>
        <dbReference type="Proteomes" id="UP000236173"/>
    </source>
</evidence>
<keyword evidence="1" id="KW-0813">Transport</keyword>
<dbReference type="EC" id="3.6.3.25" evidence="5"/>
<dbReference type="FunFam" id="3.40.50.300:FF:000425">
    <property type="entry name" value="Probable ABC transporter, ATP-binding subunit"/>
    <property type="match status" value="1"/>
</dbReference>
<keyword evidence="3 5" id="KW-0067">ATP-binding</keyword>
<dbReference type="SUPFAM" id="SSF52540">
    <property type="entry name" value="P-loop containing nucleoside triphosphate hydrolases"/>
    <property type="match status" value="1"/>
</dbReference>
<proteinExistence type="predicted"/>
<evidence type="ECO:0000256" key="1">
    <source>
        <dbReference type="ARBA" id="ARBA00022448"/>
    </source>
</evidence>
<evidence type="ECO:0000259" key="4">
    <source>
        <dbReference type="PROSITE" id="PS50893"/>
    </source>
</evidence>
<feature type="domain" description="ABC transporter" evidence="4">
    <location>
        <begin position="1"/>
        <end position="231"/>
    </location>
</feature>
<keyword evidence="5" id="KW-0378">Hydrolase</keyword>
<dbReference type="PROSITE" id="PS00211">
    <property type="entry name" value="ABC_TRANSPORTER_1"/>
    <property type="match status" value="1"/>
</dbReference>
<dbReference type="InterPro" id="IPR003439">
    <property type="entry name" value="ABC_transporter-like_ATP-bd"/>
</dbReference>
<dbReference type="EMBL" id="BEHT01000002">
    <property type="protein sequence ID" value="GBC97715.1"/>
    <property type="molecule type" value="Genomic_DNA"/>
</dbReference>
<dbReference type="GO" id="GO:0005524">
    <property type="term" value="F:ATP binding"/>
    <property type="evidence" value="ECO:0007669"/>
    <property type="project" value="UniProtKB-KW"/>
</dbReference>
<evidence type="ECO:0000313" key="5">
    <source>
        <dbReference type="EMBL" id="GBC97715.1"/>
    </source>
</evidence>
<dbReference type="Proteomes" id="UP000236173">
    <property type="component" value="Unassembled WGS sequence"/>
</dbReference>
<gene>
    <name evidence="5" type="primary">cysA_1</name>
    <name evidence="5" type="ORF">HRbin17_00204</name>
</gene>
<dbReference type="InterPro" id="IPR013611">
    <property type="entry name" value="Transp-assoc_OB_typ2"/>
</dbReference>
<dbReference type="InterPro" id="IPR050093">
    <property type="entry name" value="ABC_SmlMolc_Importer"/>
</dbReference>
<dbReference type="SUPFAM" id="SSF50331">
    <property type="entry name" value="MOP-like"/>
    <property type="match status" value="1"/>
</dbReference>
<dbReference type="Gene3D" id="3.40.50.300">
    <property type="entry name" value="P-loop containing nucleotide triphosphate hydrolases"/>
    <property type="match status" value="1"/>
</dbReference>
<organism evidence="5 6">
    <name type="scientific">Candidatus Fervidibacter japonicus</name>
    <dbReference type="NCBI Taxonomy" id="2035412"/>
    <lineage>
        <taxon>Bacteria</taxon>
        <taxon>Candidatus Fervidibacterota</taxon>
        <taxon>Candidatus Fervidibacter</taxon>
    </lineage>
</organism>
<dbReference type="GO" id="GO:0022857">
    <property type="term" value="F:transmembrane transporter activity"/>
    <property type="evidence" value="ECO:0007669"/>
    <property type="project" value="InterPro"/>
</dbReference>
<keyword evidence="2" id="KW-0547">Nucleotide-binding</keyword>
<accession>A0A2H5X957</accession>
<dbReference type="SMART" id="SM00382">
    <property type="entry name" value="AAA"/>
    <property type="match status" value="1"/>
</dbReference>
<dbReference type="InterPro" id="IPR008995">
    <property type="entry name" value="Mo/tungstate-bd_C_term_dom"/>
</dbReference>
<dbReference type="PANTHER" id="PTHR42781">
    <property type="entry name" value="SPERMIDINE/PUTRESCINE IMPORT ATP-BINDING PROTEIN POTA"/>
    <property type="match status" value="1"/>
</dbReference>
<protein>
    <submittedName>
        <fullName evidence="5">Sulfate/thiosulfate import ATP-binding protein CysA</fullName>
        <ecNumber evidence="5">3.6.3.25</ecNumber>
    </submittedName>
</protein>